<evidence type="ECO:0000256" key="3">
    <source>
        <dbReference type="ARBA" id="ARBA00022989"/>
    </source>
</evidence>
<evidence type="ECO:0000256" key="4">
    <source>
        <dbReference type="ARBA" id="ARBA00023136"/>
    </source>
</evidence>
<organism evidence="6 7">
    <name type="scientific">Streptococcus gallinaceus</name>
    <dbReference type="NCBI Taxonomy" id="165758"/>
    <lineage>
        <taxon>Bacteria</taxon>
        <taxon>Bacillati</taxon>
        <taxon>Bacillota</taxon>
        <taxon>Bacilli</taxon>
        <taxon>Lactobacillales</taxon>
        <taxon>Streptococcaceae</taxon>
        <taxon>Streptococcus</taxon>
    </lineage>
</organism>
<feature type="transmembrane region" description="Helical" evidence="5">
    <location>
        <begin position="122"/>
        <end position="146"/>
    </location>
</feature>
<dbReference type="Proteomes" id="UP001549055">
    <property type="component" value="Unassembled WGS sequence"/>
</dbReference>
<comment type="subcellular location">
    <subcellularLocation>
        <location evidence="1">Membrane</location>
        <topology evidence="1">Multi-pass membrane protein</topology>
    </subcellularLocation>
</comment>
<keyword evidence="2 5" id="KW-0812">Transmembrane</keyword>
<keyword evidence="3 5" id="KW-1133">Transmembrane helix</keyword>
<proteinExistence type="predicted"/>
<keyword evidence="4 5" id="KW-0472">Membrane</keyword>
<evidence type="ECO:0000256" key="1">
    <source>
        <dbReference type="ARBA" id="ARBA00004141"/>
    </source>
</evidence>
<comment type="caution">
    <text evidence="6">The sequence shown here is derived from an EMBL/GenBank/DDBJ whole genome shotgun (WGS) entry which is preliminary data.</text>
</comment>
<dbReference type="EMBL" id="JBEPMK010000005">
    <property type="protein sequence ID" value="MET3644824.1"/>
    <property type="molecule type" value="Genomic_DNA"/>
</dbReference>
<dbReference type="PANTHER" id="PTHR37306:SF1">
    <property type="entry name" value="COLICIN V PRODUCTION PROTEIN"/>
    <property type="match status" value="1"/>
</dbReference>
<protein>
    <submittedName>
        <fullName evidence="6">Membrane protein required for colicin V production</fullName>
    </submittedName>
</protein>
<dbReference type="Pfam" id="PF02674">
    <property type="entry name" value="Colicin_V"/>
    <property type="match status" value="1"/>
</dbReference>
<feature type="transmembrane region" description="Helical" evidence="5">
    <location>
        <begin position="79"/>
        <end position="110"/>
    </location>
</feature>
<evidence type="ECO:0000256" key="2">
    <source>
        <dbReference type="ARBA" id="ARBA00022692"/>
    </source>
</evidence>
<name>A0ABV2JLQ6_9STRE</name>
<dbReference type="RefSeq" id="WP_354281248.1">
    <property type="nucleotide sequence ID" value="NZ_JBEPMK010000005.1"/>
</dbReference>
<evidence type="ECO:0000313" key="7">
    <source>
        <dbReference type="Proteomes" id="UP001549055"/>
    </source>
</evidence>
<keyword evidence="7" id="KW-1185">Reference proteome</keyword>
<dbReference type="InterPro" id="IPR003825">
    <property type="entry name" value="Colicin-V_CvpA"/>
</dbReference>
<sequence>MISLILLIILLWSFYIGYSRGLVLQAYYTFSAILSLMIASGNYKSLAKILYLWVPFTTATDGSKNAFFASKYLFSLDEIFYAGLAFLVVYVLVYAIMRLIGIFVHLLNFINPDTRLTNGISGGLSVVVTLISLQLVLTVAATVPIATVQNYLQGSFVANAIIKYTPIMTSVLQQLWVTNVVG</sequence>
<reference evidence="6 7" key="1">
    <citation type="submission" date="2024-06" db="EMBL/GenBank/DDBJ databases">
        <title>Genomic Encyclopedia of Type Strains, Phase IV (KMG-IV): sequencing the most valuable type-strain genomes for metagenomic binning, comparative biology and taxonomic classification.</title>
        <authorList>
            <person name="Goeker M."/>
        </authorList>
    </citation>
    <scope>NUCLEOTIDE SEQUENCE [LARGE SCALE GENOMIC DNA]</scope>
    <source>
        <strain evidence="6 7">DSM 15349</strain>
    </source>
</reference>
<dbReference type="PANTHER" id="PTHR37306">
    <property type="entry name" value="COLICIN V PRODUCTION PROTEIN"/>
    <property type="match status" value="1"/>
</dbReference>
<gene>
    <name evidence="6" type="ORF">ABID27_001455</name>
</gene>
<evidence type="ECO:0000313" key="6">
    <source>
        <dbReference type="EMBL" id="MET3644824.1"/>
    </source>
</evidence>
<accession>A0ABV2JLQ6</accession>
<evidence type="ECO:0000256" key="5">
    <source>
        <dbReference type="SAM" id="Phobius"/>
    </source>
</evidence>